<dbReference type="Gene3D" id="3.40.50.720">
    <property type="entry name" value="NAD(P)-binding Rossmann-like Domain"/>
    <property type="match status" value="1"/>
</dbReference>
<gene>
    <name evidence="2" type="ORF">SAMN05216554_0451</name>
</gene>
<dbReference type="PANTHER" id="PTHR43377:SF1">
    <property type="entry name" value="BILIVERDIN REDUCTASE A"/>
    <property type="match status" value="1"/>
</dbReference>
<dbReference type="Pfam" id="PF01408">
    <property type="entry name" value="GFO_IDH_MocA"/>
    <property type="match status" value="1"/>
</dbReference>
<dbReference type="AlphaFoldDB" id="A0A1H3K8A0"/>
<feature type="domain" description="Gfo/Idh/MocA-like oxidoreductase N-terminal" evidence="1">
    <location>
        <begin position="7"/>
        <end position="126"/>
    </location>
</feature>
<protein>
    <submittedName>
        <fullName evidence="2">Predicted dehydrogenase</fullName>
    </submittedName>
</protein>
<dbReference type="Proteomes" id="UP000198891">
    <property type="component" value="Unassembled WGS sequence"/>
</dbReference>
<dbReference type="InterPro" id="IPR036291">
    <property type="entry name" value="NAD(P)-bd_dom_sf"/>
</dbReference>
<proteinExistence type="predicted"/>
<dbReference type="InterPro" id="IPR000683">
    <property type="entry name" value="Gfo/Idh/MocA-like_OxRdtase_N"/>
</dbReference>
<dbReference type="SUPFAM" id="SSF51735">
    <property type="entry name" value="NAD(P)-binding Rossmann-fold domains"/>
    <property type="match status" value="1"/>
</dbReference>
<dbReference type="STRING" id="381665.SAMN05216554_0451"/>
<keyword evidence="3" id="KW-1185">Reference proteome</keyword>
<name>A0A1H3K8A0_9MICO</name>
<evidence type="ECO:0000313" key="2">
    <source>
        <dbReference type="EMBL" id="SDY48005.1"/>
    </source>
</evidence>
<accession>A0A1H3K8A0</accession>
<dbReference type="OrthoDB" id="9801953at2"/>
<dbReference type="GO" id="GO:0000166">
    <property type="term" value="F:nucleotide binding"/>
    <property type="evidence" value="ECO:0007669"/>
    <property type="project" value="InterPro"/>
</dbReference>
<dbReference type="Gene3D" id="3.30.360.10">
    <property type="entry name" value="Dihydrodipicolinate Reductase, domain 2"/>
    <property type="match status" value="1"/>
</dbReference>
<organism evidence="2 3">
    <name type="scientific">Herbiconiux ginsengi</name>
    <dbReference type="NCBI Taxonomy" id="381665"/>
    <lineage>
        <taxon>Bacteria</taxon>
        <taxon>Bacillati</taxon>
        <taxon>Actinomycetota</taxon>
        <taxon>Actinomycetes</taxon>
        <taxon>Micrococcales</taxon>
        <taxon>Microbacteriaceae</taxon>
        <taxon>Herbiconiux</taxon>
    </lineage>
</organism>
<sequence length="350" mass="36687">MTDAPLGVGIVGAGPVVQAIHLPTLARLRDLFTVRNVMDVSADVAGAVSGRVGASASTSLDELLADDRVEVVAVCSPSAFHASQVIAAMRAGKRAVLCEKPFATDRDQAEEIAEVSRQTGVPVVVGAMHAYDPAWLAASTEWESVGGEAHTIRSRVVLPPNARFETAATEVLTPRPSSGLPDLDDPAVRAQMVFGGVLGLAIHDLPLIRRLLPATDDVVVVSASALSPWGYEVGLTAHGRLVHAIGALTEQWRPTWELEVVSDSARLLLEFPPSYVHAGSGVATITANEKTVRFGPYPHNGYEGEWRAVHAVASTGPSAAPPVAALIDDLVFALEVASAASATARQEATR</sequence>
<evidence type="ECO:0000259" key="1">
    <source>
        <dbReference type="Pfam" id="PF01408"/>
    </source>
</evidence>
<dbReference type="InterPro" id="IPR051450">
    <property type="entry name" value="Gfo/Idh/MocA_Oxidoreductases"/>
</dbReference>
<evidence type="ECO:0000313" key="3">
    <source>
        <dbReference type="Proteomes" id="UP000198891"/>
    </source>
</evidence>
<reference evidence="2 3" key="1">
    <citation type="submission" date="2016-10" db="EMBL/GenBank/DDBJ databases">
        <authorList>
            <person name="de Groot N.N."/>
        </authorList>
    </citation>
    <scope>NUCLEOTIDE SEQUENCE [LARGE SCALE GENOMIC DNA]</scope>
    <source>
        <strain evidence="2 3">CGMCC 4.3491</strain>
    </source>
</reference>
<dbReference type="PANTHER" id="PTHR43377">
    <property type="entry name" value="BILIVERDIN REDUCTASE A"/>
    <property type="match status" value="1"/>
</dbReference>
<dbReference type="EMBL" id="FNPZ01000001">
    <property type="protein sequence ID" value="SDY48005.1"/>
    <property type="molecule type" value="Genomic_DNA"/>
</dbReference>
<dbReference type="RefSeq" id="WP_092548158.1">
    <property type="nucleotide sequence ID" value="NZ_FNPZ01000001.1"/>
</dbReference>